<accession>A0AAD7ZG68</accession>
<feature type="non-terminal residue" evidence="1">
    <location>
        <position position="91"/>
    </location>
</feature>
<evidence type="ECO:0000313" key="1">
    <source>
        <dbReference type="EMBL" id="KAJ9580014.1"/>
    </source>
</evidence>
<dbReference type="AlphaFoldDB" id="A0AAD7ZG68"/>
<feature type="non-terminal residue" evidence="1">
    <location>
        <position position="1"/>
    </location>
</feature>
<dbReference type="Proteomes" id="UP001233999">
    <property type="component" value="Unassembled WGS sequence"/>
</dbReference>
<name>A0AAD7ZG68_DIPPU</name>
<sequence length="91" mass="10852">LYIYCMYLCVLSKILQIKRKICDSDSFRETGIYNFKHFNIFYIRNYTIFEHSDSPRKSFGQVFPNQNFESNLLSLIYLSYMTSSFLSPSLT</sequence>
<proteinExistence type="predicted"/>
<evidence type="ECO:0000313" key="2">
    <source>
        <dbReference type="Proteomes" id="UP001233999"/>
    </source>
</evidence>
<comment type="caution">
    <text evidence="1">The sequence shown here is derived from an EMBL/GenBank/DDBJ whole genome shotgun (WGS) entry which is preliminary data.</text>
</comment>
<reference evidence="1" key="2">
    <citation type="submission" date="2023-05" db="EMBL/GenBank/DDBJ databases">
        <authorList>
            <person name="Fouks B."/>
        </authorList>
    </citation>
    <scope>NUCLEOTIDE SEQUENCE</scope>
    <source>
        <strain evidence="1">Stay&amp;Tobe</strain>
        <tissue evidence="1">Testes</tissue>
    </source>
</reference>
<reference evidence="1" key="1">
    <citation type="journal article" date="2023" name="IScience">
        <title>Live-bearing cockroach genome reveals convergent evolutionary mechanisms linked to viviparity in insects and beyond.</title>
        <authorList>
            <person name="Fouks B."/>
            <person name="Harrison M.C."/>
            <person name="Mikhailova A.A."/>
            <person name="Marchal E."/>
            <person name="English S."/>
            <person name="Carruthers M."/>
            <person name="Jennings E.C."/>
            <person name="Chiamaka E.L."/>
            <person name="Frigard R.A."/>
            <person name="Pippel M."/>
            <person name="Attardo G.M."/>
            <person name="Benoit J.B."/>
            <person name="Bornberg-Bauer E."/>
            <person name="Tobe S.S."/>
        </authorList>
    </citation>
    <scope>NUCLEOTIDE SEQUENCE</scope>
    <source>
        <strain evidence="1">Stay&amp;Tobe</strain>
    </source>
</reference>
<gene>
    <name evidence="1" type="ORF">L9F63_004307</name>
</gene>
<protein>
    <submittedName>
        <fullName evidence="1">Uncharacterized protein</fullName>
    </submittedName>
</protein>
<keyword evidence="2" id="KW-1185">Reference proteome</keyword>
<organism evidence="1 2">
    <name type="scientific">Diploptera punctata</name>
    <name type="common">Pacific beetle cockroach</name>
    <dbReference type="NCBI Taxonomy" id="6984"/>
    <lineage>
        <taxon>Eukaryota</taxon>
        <taxon>Metazoa</taxon>
        <taxon>Ecdysozoa</taxon>
        <taxon>Arthropoda</taxon>
        <taxon>Hexapoda</taxon>
        <taxon>Insecta</taxon>
        <taxon>Pterygota</taxon>
        <taxon>Neoptera</taxon>
        <taxon>Polyneoptera</taxon>
        <taxon>Dictyoptera</taxon>
        <taxon>Blattodea</taxon>
        <taxon>Blaberoidea</taxon>
        <taxon>Blaberidae</taxon>
        <taxon>Diplopterinae</taxon>
        <taxon>Diploptera</taxon>
    </lineage>
</organism>
<dbReference type="EMBL" id="JASPKZ010008364">
    <property type="protein sequence ID" value="KAJ9580014.1"/>
    <property type="molecule type" value="Genomic_DNA"/>
</dbReference>